<accession>A0A8S5MI73</accession>
<protein>
    <submittedName>
        <fullName evidence="1">Uncharacterized protein</fullName>
    </submittedName>
</protein>
<reference evidence="1" key="1">
    <citation type="journal article" date="2021" name="Proc. Natl. Acad. Sci. U.S.A.">
        <title>A Catalog of Tens of Thousands of Viruses from Human Metagenomes Reveals Hidden Associations with Chronic Diseases.</title>
        <authorList>
            <person name="Tisza M.J."/>
            <person name="Buck C.B."/>
        </authorList>
    </citation>
    <scope>NUCLEOTIDE SEQUENCE</scope>
    <source>
        <strain evidence="1">CtkL634</strain>
    </source>
</reference>
<sequence length="40" mass="4643">MVYVNIPVILSWEVASVVVSNLPFKREQAESFSETLRLYQ</sequence>
<dbReference type="EMBL" id="BK014911">
    <property type="protein sequence ID" value="DAD82065.1"/>
    <property type="molecule type" value="Genomic_DNA"/>
</dbReference>
<proteinExistence type="predicted"/>
<organism evidence="1">
    <name type="scientific">Siphoviridae sp. ctkL634</name>
    <dbReference type="NCBI Taxonomy" id="2826442"/>
    <lineage>
        <taxon>Viruses</taxon>
        <taxon>Duplodnaviria</taxon>
        <taxon>Heunggongvirae</taxon>
        <taxon>Uroviricota</taxon>
        <taxon>Caudoviricetes</taxon>
    </lineage>
</organism>
<name>A0A8S5MI73_9CAUD</name>
<evidence type="ECO:0000313" key="1">
    <source>
        <dbReference type="EMBL" id="DAD82065.1"/>
    </source>
</evidence>